<dbReference type="Proteomes" id="UP000653454">
    <property type="component" value="Unassembled WGS sequence"/>
</dbReference>
<protein>
    <submittedName>
        <fullName evidence="1">(diamondback moth) hypothetical protein</fullName>
    </submittedName>
</protein>
<reference evidence="1" key="1">
    <citation type="submission" date="2020-11" db="EMBL/GenBank/DDBJ databases">
        <authorList>
            <person name="Whiteford S."/>
        </authorList>
    </citation>
    <scope>NUCLEOTIDE SEQUENCE</scope>
</reference>
<evidence type="ECO:0000313" key="1">
    <source>
        <dbReference type="EMBL" id="CAG9134196.1"/>
    </source>
</evidence>
<sequence length="52" mass="5864">MHSVRPLDVGLLQPFPRLSVSSRSHPQGTGYLFYVVIPSLVRSSFFSFLSRP</sequence>
<dbReference type="EMBL" id="CAJHNJ030000074">
    <property type="protein sequence ID" value="CAG9134196.1"/>
    <property type="molecule type" value="Genomic_DNA"/>
</dbReference>
<evidence type="ECO:0000313" key="2">
    <source>
        <dbReference type="Proteomes" id="UP000653454"/>
    </source>
</evidence>
<organism evidence="1 2">
    <name type="scientific">Plutella xylostella</name>
    <name type="common">Diamondback moth</name>
    <name type="synonym">Plutella maculipennis</name>
    <dbReference type="NCBI Taxonomy" id="51655"/>
    <lineage>
        <taxon>Eukaryota</taxon>
        <taxon>Metazoa</taxon>
        <taxon>Ecdysozoa</taxon>
        <taxon>Arthropoda</taxon>
        <taxon>Hexapoda</taxon>
        <taxon>Insecta</taxon>
        <taxon>Pterygota</taxon>
        <taxon>Neoptera</taxon>
        <taxon>Endopterygota</taxon>
        <taxon>Lepidoptera</taxon>
        <taxon>Glossata</taxon>
        <taxon>Ditrysia</taxon>
        <taxon>Yponomeutoidea</taxon>
        <taxon>Plutellidae</taxon>
        <taxon>Plutella</taxon>
    </lineage>
</organism>
<keyword evidence="2" id="KW-1185">Reference proteome</keyword>
<feature type="non-terminal residue" evidence="1">
    <location>
        <position position="52"/>
    </location>
</feature>
<accession>A0A8S4G1C5</accession>
<name>A0A8S4G1C5_PLUXY</name>
<proteinExistence type="predicted"/>
<dbReference type="AlphaFoldDB" id="A0A8S4G1C5"/>
<gene>
    <name evidence="1" type="ORF">PLXY2_LOCUS12429</name>
</gene>
<comment type="caution">
    <text evidence="1">The sequence shown here is derived from an EMBL/GenBank/DDBJ whole genome shotgun (WGS) entry which is preliminary data.</text>
</comment>